<name>A0A8T0VV91_PANVG</name>
<evidence type="ECO:0000313" key="2">
    <source>
        <dbReference type="EMBL" id="KAG2636353.1"/>
    </source>
</evidence>
<protein>
    <submittedName>
        <fullName evidence="2">Uncharacterized protein</fullName>
    </submittedName>
</protein>
<feature type="region of interest" description="Disordered" evidence="1">
    <location>
        <begin position="1"/>
        <end position="47"/>
    </location>
</feature>
<reference evidence="2" key="1">
    <citation type="submission" date="2020-05" db="EMBL/GenBank/DDBJ databases">
        <title>WGS assembly of Panicum virgatum.</title>
        <authorList>
            <person name="Lovell J.T."/>
            <person name="Jenkins J."/>
            <person name="Shu S."/>
            <person name="Juenger T.E."/>
            <person name="Schmutz J."/>
        </authorList>
    </citation>
    <scope>NUCLEOTIDE SEQUENCE</scope>
    <source>
        <strain evidence="2">AP13</strain>
    </source>
</reference>
<evidence type="ECO:0000313" key="3">
    <source>
        <dbReference type="Proteomes" id="UP000823388"/>
    </source>
</evidence>
<proteinExistence type="predicted"/>
<dbReference type="AlphaFoldDB" id="A0A8T0VV91"/>
<feature type="compositionally biased region" description="Low complexity" evidence="1">
    <location>
        <begin position="22"/>
        <end position="31"/>
    </location>
</feature>
<feature type="compositionally biased region" description="Polar residues" evidence="1">
    <location>
        <begin position="1"/>
        <end position="11"/>
    </location>
</feature>
<evidence type="ECO:0000256" key="1">
    <source>
        <dbReference type="SAM" id="MobiDB-lite"/>
    </source>
</evidence>
<feature type="compositionally biased region" description="Pro residues" evidence="1">
    <location>
        <begin position="32"/>
        <end position="44"/>
    </location>
</feature>
<feature type="compositionally biased region" description="Basic residues" evidence="1">
    <location>
        <begin position="157"/>
        <end position="171"/>
    </location>
</feature>
<comment type="caution">
    <text evidence="2">The sequence shown here is derived from an EMBL/GenBank/DDBJ whole genome shotgun (WGS) entry which is preliminary data.</text>
</comment>
<dbReference type="EMBL" id="CM029040">
    <property type="protein sequence ID" value="KAG2636353.1"/>
    <property type="molecule type" value="Genomic_DNA"/>
</dbReference>
<gene>
    <name evidence="2" type="ORF">PVAP13_2NG462903</name>
</gene>
<keyword evidence="3" id="KW-1185">Reference proteome</keyword>
<feature type="compositionally biased region" description="Gly residues" evidence="1">
    <location>
        <begin position="142"/>
        <end position="153"/>
    </location>
</feature>
<organism evidence="2 3">
    <name type="scientific">Panicum virgatum</name>
    <name type="common">Blackwell switchgrass</name>
    <dbReference type="NCBI Taxonomy" id="38727"/>
    <lineage>
        <taxon>Eukaryota</taxon>
        <taxon>Viridiplantae</taxon>
        <taxon>Streptophyta</taxon>
        <taxon>Embryophyta</taxon>
        <taxon>Tracheophyta</taxon>
        <taxon>Spermatophyta</taxon>
        <taxon>Magnoliopsida</taxon>
        <taxon>Liliopsida</taxon>
        <taxon>Poales</taxon>
        <taxon>Poaceae</taxon>
        <taxon>PACMAD clade</taxon>
        <taxon>Panicoideae</taxon>
        <taxon>Panicodae</taxon>
        <taxon>Paniceae</taxon>
        <taxon>Panicinae</taxon>
        <taxon>Panicum</taxon>
        <taxon>Panicum sect. Hiantes</taxon>
    </lineage>
</organism>
<feature type="region of interest" description="Disordered" evidence="1">
    <location>
        <begin position="93"/>
        <end position="179"/>
    </location>
</feature>
<dbReference type="Proteomes" id="UP000823388">
    <property type="component" value="Chromosome 2N"/>
</dbReference>
<sequence length="205" mass="21957">MRLPTSSTFSSCGRAPSSPFGQRCSLPTSPSSSPPPSPPQPLPRCRPHAIPLHCTHGTYAPRPALRPAFRAKPAQWHGRPIVPWSAHHAWPARLGGRQRHSRSPISRRPEGGGGARWPAVRDRAGRRRRRPTRGWCSARGCAGAGAGGGGGDGRGGHPARARGGRRRRGPRRAAPLWPARGMGVGVRAEEREGGWGLGVGRKKRV</sequence>
<accession>A0A8T0VV91</accession>